<evidence type="ECO:0000256" key="2">
    <source>
        <dbReference type="ARBA" id="ARBA00022824"/>
    </source>
</evidence>
<name>A0AAV9TX92_9PEZI</name>
<dbReference type="Pfam" id="PF09446">
    <property type="entry name" value="VMA21"/>
    <property type="match status" value="1"/>
</dbReference>
<dbReference type="EMBL" id="JAVHNS010000019">
    <property type="protein sequence ID" value="KAK6330290.1"/>
    <property type="molecule type" value="Genomic_DNA"/>
</dbReference>
<evidence type="ECO:0000256" key="7">
    <source>
        <dbReference type="SAM" id="MobiDB-lite"/>
    </source>
</evidence>
<organism evidence="8 9">
    <name type="scientific">Orbilia blumenaviensis</name>
    <dbReference type="NCBI Taxonomy" id="1796055"/>
    <lineage>
        <taxon>Eukaryota</taxon>
        <taxon>Fungi</taxon>
        <taxon>Dikarya</taxon>
        <taxon>Ascomycota</taxon>
        <taxon>Pezizomycotina</taxon>
        <taxon>Orbiliomycetes</taxon>
        <taxon>Orbiliales</taxon>
        <taxon>Orbiliaceae</taxon>
        <taxon>Orbilia</taxon>
    </lineage>
</organism>
<dbReference type="GO" id="GO:0070072">
    <property type="term" value="P:vacuolar proton-transporting V-type ATPase complex assembly"/>
    <property type="evidence" value="ECO:0007669"/>
    <property type="project" value="UniProtKB-UniRule"/>
</dbReference>
<comment type="similarity">
    <text evidence="6">Belongs to the VMA21 family.</text>
</comment>
<dbReference type="GO" id="GO:0005789">
    <property type="term" value="C:endoplasmic reticulum membrane"/>
    <property type="evidence" value="ECO:0007669"/>
    <property type="project" value="UniProtKB-SubCell"/>
</dbReference>
<evidence type="ECO:0000313" key="9">
    <source>
        <dbReference type="Proteomes" id="UP001373714"/>
    </source>
</evidence>
<feature type="transmembrane region" description="Helical" evidence="6">
    <location>
        <begin position="83"/>
        <end position="103"/>
    </location>
</feature>
<evidence type="ECO:0000256" key="3">
    <source>
        <dbReference type="ARBA" id="ARBA00022989"/>
    </source>
</evidence>
<accession>A0AAV9TX92</accession>
<reference evidence="8 9" key="1">
    <citation type="submission" date="2019-10" db="EMBL/GenBank/DDBJ databases">
        <authorList>
            <person name="Palmer J.M."/>
        </authorList>
    </citation>
    <scope>NUCLEOTIDE SEQUENCE [LARGE SCALE GENOMIC DNA]</scope>
    <source>
        <strain evidence="8 9">TWF730</strain>
    </source>
</reference>
<dbReference type="InterPro" id="IPR019013">
    <property type="entry name" value="Vma21"/>
</dbReference>
<sequence length="115" mass="12296">MATRRNVKSSEDKSDNVPATSASSPAVLPKAMQAERMKSNPGPSIPREVLLKLFGFTVAMLFGPIGCYYVSTNYVFPGSTVLGASIAAVVANIVLVLFILVAMKEDDGEETKKDK</sequence>
<comment type="function">
    <text evidence="6">Required for the assembly of the V0 complex of the vacuolar ATPase (V-ATPase) in the endoplasmic reticulum.</text>
</comment>
<evidence type="ECO:0000256" key="5">
    <source>
        <dbReference type="ARBA" id="ARBA00023329"/>
    </source>
</evidence>
<protein>
    <submittedName>
        <fullName evidence="8">Vacuolar ATPase assembly integral membrane protein vma21</fullName>
    </submittedName>
</protein>
<evidence type="ECO:0000256" key="4">
    <source>
        <dbReference type="ARBA" id="ARBA00023136"/>
    </source>
</evidence>
<keyword evidence="3 6" id="KW-1133">Transmembrane helix</keyword>
<comment type="caution">
    <text evidence="8">The sequence shown here is derived from an EMBL/GenBank/DDBJ whole genome shotgun (WGS) entry which is preliminary data.</text>
</comment>
<keyword evidence="4 6" id="KW-0472">Membrane</keyword>
<evidence type="ECO:0000313" key="8">
    <source>
        <dbReference type="EMBL" id="KAK6330290.1"/>
    </source>
</evidence>
<keyword evidence="2 6" id="KW-0256">Endoplasmic reticulum</keyword>
<gene>
    <name evidence="8" type="primary">VMA21</name>
    <name evidence="8" type="ORF">TWF730_004784</name>
</gene>
<dbReference type="PANTHER" id="PTHR31792:SF3">
    <property type="entry name" value="VACUOLAR ATPASE ASSEMBLY INTEGRAL MEMBRANE PROTEIN VMA21"/>
    <property type="match status" value="1"/>
</dbReference>
<evidence type="ECO:0000256" key="6">
    <source>
        <dbReference type="HAMAP-Rule" id="MF_03058"/>
    </source>
</evidence>
<dbReference type="HAMAP" id="MF_03058">
    <property type="entry name" value="VMA21"/>
    <property type="match status" value="1"/>
</dbReference>
<keyword evidence="1 6" id="KW-0812">Transmembrane</keyword>
<comment type="subcellular location">
    <subcellularLocation>
        <location evidence="6">Endoplasmic reticulum membrane</location>
        <topology evidence="6">Multi-pass membrane protein</topology>
    </subcellularLocation>
    <subcellularLocation>
        <location evidence="6">Endoplasmic reticulum-Golgi intermediate compartment membrane</location>
        <topology evidence="6">Multi-pass membrane protein</topology>
    </subcellularLocation>
    <subcellularLocation>
        <location evidence="6">Cytoplasmic vesicle</location>
        <location evidence="6">COPII-coated vesicle membrane</location>
        <topology evidence="6">Multi-pass membrane protein</topology>
    </subcellularLocation>
</comment>
<dbReference type="GO" id="GO:0012507">
    <property type="term" value="C:ER to Golgi transport vesicle membrane"/>
    <property type="evidence" value="ECO:0007669"/>
    <property type="project" value="UniProtKB-SubCell"/>
</dbReference>
<feature type="transmembrane region" description="Helical" evidence="6">
    <location>
        <begin position="49"/>
        <end position="71"/>
    </location>
</feature>
<keyword evidence="9" id="KW-1185">Reference proteome</keyword>
<evidence type="ECO:0000256" key="1">
    <source>
        <dbReference type="ARBA" id="ARBA00022692"/>
    </source>
</evidence>
<dbReference type="Proteomes" id="UP001373714">
    <property type="component" value="Unassembled WGS sequence"/>
</dbReference>
<proteinExistence type="inferred from homology"/>
<dbReference type="GO" id="GO:0033116">
    <property type="term" value="C:endoplasmic reticulum-Golgi intermediate compartment membrane"/>
    <property type="evidence" value="ECO:0007669"/>
    <property type="project" value="UniProtKB-SubCell"/>
</dbReference>
<dbReference type="AlphaFoldDB" id="A0AAV9TX92"/>
<keyword evidence="5 6" id="KW-0968">Cytoplasmic vesicle</keyword>
<feature type="region of interest" description="Disordered" evidence="7">
    <location>
        <begin position="1"/>
        <end position="28"/>
    </location>
</feature>
<comment type="caution">
    <text evidence="6">Lacks conserved residue(s) required for the propagation of feature annotation.</text>
</comment>
<dbReference type="PANTHER" id="PTHR31792">
    <property type="entry name" value="VACUOLAR ATPASE ASSEMBLY INTEGRAL MEMBRANE PROTEIN VMA21"/>
    <property type="match status" value="1"/>
</dbReference>